<comment type="caution">
    <text evidence="1">The sequence shown here is derived from an EMBL/GenBank/DDBJ whole genome shotgun (WGS) entry which is preliminary data.</text>
</comment>
<evidence type="ECO:0000313" key="2">
    <source>
        <dbReference type="Proteomes" id="UP001218188"/>
    </source>
</evidence>
<organism evidence="1 2">
    <name type="scientific">Mycena alexandri</name>
    <dbReference type="NCBI Taxonomy" id="1745969"/>
    <lineage>
        <taxon>Eukaryota</taxon>
        <taxon>Fungi</taxon>
        <taxon>Dikarya</taxon>
        <taxon>Basidiomycota</taxon>
        <taxon>Agaricomycotina</taxon>
        <taxon>Agaricomycetes</taxon>
        <taxon>Agaricomycetidae</taxon>
        <taxon>Agaricales</taxon>
        <taxon>Marasmiineae</taxon>
        <taxon>Mycenaceae</taxon>
        <taxon>Mycena</taxon>
    </lineage>
</organism>
<gene>
    <name evidence="1" type="ORF">C8F04DRAFT_1253505</name>
</gene>
<keyword evidence="2" id="KW-1185">Reference proteome</keyword>
<protein>
    <recommendedName>
        <fullName evidence="3">F-box domain-containing protein</fullName>
    </recommendedName>
</protein>
<dbReference type="Proteomes" id="UP001218188">
    <property type="component" value="Unassembled WGS sequence"/>
</dbReference>
<dbReference type="AlphaFoldDB" id="A0AAD6X8W8"/>
<evidence type="ECO:0000313" key="1">
    <source>
        <dbReference type="EMBL" id="KAJ7041002.1"/>
    </source>
</evidence>
<accession>A0AAD6X8W8</accession>
<name>A0AAD6X8W8_9AGAR</name>
<evidence type="ECO:0008006" key="3">
    <source>
        <dbReference type="Google" id="ProtNLM"/>
    </source>
</evidence>
<reference evidence="1" key="1">
    <citation type="submission" date="2023-03" db="EMBL/GenBank/DDBJ databases">
        <title>Massive genome expansion in bonnet fungi (Mycena s.s.) driven by repeated elements and novel gene families across ecological guilds.</title>
        <authorList>
            <consortium name="Lawrence Berkeley National Laboratory"/>
            <person name="Harder C.B."/>
            <person name="Miyauchi S."/>
            <person name="Viragh M."/>
            <person name="Kuo A."/>
            <person name="Thoen E."/>
            <person name="Andreopoulos B."/>
            <person name="Lu D."/>
            <person name="Skrede I."/>
            <person name="Drula E."/>
            <person name="Henrissat B."/>
            <person name="Morin E."/>
            <person name="Kohler A."/>
            <person name="Barry K."/>
            <person name="LaButti K."/>
            <person name="Morin E."/>
            <person name="Salamov A."/>
            <person name="Lipzen A."/>
            <person name="Mereny Z."/>
            <person name="Hegedus B."/>
            <person name="Baldrian P."/>
            <person name="Stursova M."/>
            <person name="Weitz H."/>
            <person name="Taylor A."/>
            <person name="Grigoriev I.V."/>
            <person name="Nagy L.G."/>
            <person name="Martin F."/>
            <person name="Kauserud H."/>
        </authorList>
    </citation>
    <scope>NUCLEOTIDE SEQUENCE</scope>
    <source>
        <strain evidence="1">CBHHK200</strain>
    </source>
</reference>
<sequence>MEDLPVELTSKILRLAVGVFKDQPQRFVVVRDVLCCLSRSLRAIGLGDPQLWSPTYISPRIDRDLIIRRISRTTLPLTVYILIEDDFTDDTFCMWFQTHFAAALSRTTDLSLISSHLPVSIAMMCCLSRMDASALSVLHLDIGLLTDSDHLTGAVLPVPFRAAMPNLARLSTRRTFLFWKGLPAYRGIQELKIYNFPRDYLPPLESLLDVLRSIPTLVRLELRDVNCRWSRNFNLPGPLLPNLTHLAVSRLTSGVIDLLQHTRMPLLGTLRIAFGDSDHVAYMHVAWDVLFTGLTTAIVSIDSCDTNLVGRFLRRMSGLQRLDLRANSLIVAVGFHHMMIMEPQCMPALVNVLLPVSQPPKFIHRYLLHDRFKHPLTHHLVFPAHDGRTDLLEYFRVDGVVVTRPYYGSTDYWNL</sequence>
<proteinExistence type="predicted"/>
<dbReference type="SUPFAM" id="SSF52047">
    <property type="entry name" value="RNI-like"/>
    <property type="match status" value="1"/>
</dbReference>
<dbReference type="EMBL" id="JARJCM010000019">
    <property type="protein sequence ID" value="KAJ7041002.1"/>
    <property type="molecule type" value="Genomic_DNA"/>
</dbReference>